<gene>
    <name evidence="9" type="ORF">AABB81_15170</name>
</gene>
<feature type="transmembrane region" description="Helical" evidence="7">
    <location>
        <begin position="157"/>
        <end position="173"/>
    </location>
</feature>
<feature type="transmembrane region" description="Helical" evidence="7">
    <location>
        <begin position="131"/>
        <end position="150"/>
    </location>
</feature>
<feature type="transmembrane region" description="Helical" evidence="7">
    <location>
        <begin position="12"/>
        <end position="31"/>
    </location>
</feature>
<dbReference type="SMART" id="SM00014">
    <property type="entry name" value="acidPPc"/>
    <property type="match status" value="1"/>
</dbReference>
<comment type="caution">
    <text evidence="9">The sequence shown here is derived from an EMBL/GenBank/DDBJ whole genome shotgun (WGS) entry which is preliminary data.</text>
</comment>
<dbReference type="InterPro" id="IPR036938">
    <property type="entry name" value="PAP2/HPO_sf"/>
</dbReference>
<comment type="subcellular location">
    <subcellularLocation>
        <location evidence="1">Cell membrane</location>
        <topology evidence="1">Multi-pass membrane protein</topology>
    </subcellularLocation>
</comment>
<evidence type="ECO:0000256" key="1">
    <source>
        <dbReference type="ARBA" id="ARBA00004651"/>
    </source>
</evidence>
<dbReference type="InterPro" id="IPR000326">
    <property type="entry name" value="PAP2/HPO"/>
</dbReference>
<dbReference type="Gene3D" id="1.20.144.10">
    <property type="entry name" value="Phosphatidic acid phosphatase type 2/haloperoxidase"/>
    <property type="match status" value="1"/>
</dbReference>
<dbReference type="Pfam" id="PF01569">
    <property type="entry name" value="PAP2"/>
    <property type="match status" value="1"/>
</dbReference>
<feature type="domain" description="Phosphatidic acid phosphatase type 2/haloperoxidase" evidence="8">
    <location>
        <begin position="85"/>
        <end position="196"/>
    </location>
</feature>
<dbReference type="Proteomes" id="UP001474120">
    <property type="component" value="Unassembled WGS sequence"/>
</dbReference>
<organism evidence="9 10">
    <name type="scientific">Lutimonas vermicola</name>
    <dbReference type="NCBI Taxonomy" id="414288"/>
    <lineage>
        <taxon>Bacteria</taxon>
        <taxon>Pseudomonadati</taxon>
        <taxon>Bacteroidota</taxon>
        <taxon>Flavobacteriia</taxon>
        <taxon>Flavobacteriales</taxon>
        <taxon>Flavobacteriaceae</taxon>
        <taxon>Lutimonas</taxon>
    </lineage>
</organism>
<dbReference type="PANTHER" id="PTHR14969:SF62">
    <property type="entry name" value="DECAPRENYLPHOSPHORYL-5-PHOSPHORIBOSE PHOSPHATASE RV3807C-RELATED"/>
    <property type="match status" value="1"/>
</dbReference>
<keyword evidence="10" id="KW-1185">Reference proteome</keyword>
<evidence type="ECO:0000256" key="7">
    <source>
        <dbReference type="SAM" id="Phobius"/>
    </source>
</evidence>
<reference evidence="9 10" key="1">
    <citation type="submission" date="2024-04" db="EMBL/GenBank/DDBJ databases">
        <title>whole genome sequencing of Lutimonas vermicola strain IMCC1616.</title>
        <authorList>
            <person name="Bae S.S."/>
        </authorList>
    </citation>
    <scope>NUCLEOTIDE SEQUENCE [LARGE SCALE GENOMIC DNA]</scope>
    <source>
        <strain evidence="9 10">IMCC1616</strain>
    </source>
</reference>
<keyword evidence="5 7" id="KW-1133">Transmembrane helix</keyword>
<feature type="transmembrane region" description="Helical" evidence="7">
    <location>
        <begin position="51"/>
        <end position="73"/>
    </location>
</feature>
<keyword evidence="2" id="KW-1003">Cell membrane</keyword>
<dbReference type="PANTHER" id="PTHR14969">
    <property type="entry name" value="SPHINGOSINE-1-PHOSPHATE PHOSPHOHYDROLASE"/>
    <property type="match status" value="1"/>
</dbReference>
<sequence>MRYLKQLLGEKSVLLLMLPFLLGIGFLMISFGKGPSHLLVNKWNSPAADIFFKYATHLGDGAIFAVVIVILAFVKFRWALYELVAALMTLVFVFIAKQLIFKGMPRPTAYFENAEVLHLVEGVKTHAMNSFPSGHTITAFAVFVILILIVKNNFLKILFAIIAILAGWSRVYLSQHFLGDVLSGALIGSMIAVFSCSLVDNLSIFKTAWIDKNLLQLFSKKHDE</sequence>
<feature type="transmembrane region" description="Helical" evidence="7">
    <location>
        <begin position="80"/>
        <end position="101"/>
    </location>
</feature>
<name>A0ABU9L488_9FLAO</name>
<proteinExistence type="predicted"/>
<evidence type="ECO:0000256" key="2">
    <source>
        <dbReference type="ARBA" id="ARBA00022475"/>
    </source>
</evidence>
<evidence type="ECO:0000256" key="6">
    <source>
        <dbReference type="ARBA" id="ARBA00023136"/>
    </source>
</evidence>
<evidence type="ECO:0000256" key="5">
    <source>
        <dbReference type="ARBA" id="ARBA00022989"/>
    </source>
</evidence>
<accession>A0ABU9L488</accession>
<protein>
    <submittedName>
        <fullName evidence="9">Phosphatase PAP2 family protein</fullName>
    </submittedName>
</protein>
<evidence type="ECO:0000313" key="10">
    <source>
        <dbReference type="Proteomes" id="UP001474120"/>
    </source>
</evidence>
<keyword evidence="6 7" id="KW-0472">Membrane</keyword>
<dbReference type="RefSeq" id="WP_342161408.1">
    <property type="nucleotide sequence ID" value="NZ_JBCDNA010000003.1"/>
</dbReference>
<dbReference type="SUPFAM" id="SSF48317">
    <property type="entry name" value="Acid phosphatase/Vanadium-dependent haloperoxidase"/>
    <property type="match status" value="1"/>
</dbReference>
<feature type="transmembrane region" description="Helical" evidence="7">
    <location>
        <begin position="185"/>
        <end position="205"/>
    </location>
</feature>
<evidence type="ECO:0000256" key="3">
    <source>
        <dbReference type="ARBA" id="ARBA00022692"/>
    </source>
</evidence>
<keyword evidence="3 7" id="KW-0812">Transmembrane</keyword>
<evidence type="ECO:0000256" key="4">
    <source>
        <dbReference type="ARBA" id="ARBA00022801"/>
    </source>
</evidence>
<evidence type="ECO:0000313" key="9">
    <source>
        <dbReference type="EMBL" id="MEL4457246.1"/>
    </source>
</evidence>
<keyword evidence="4" id="KW-0378">Hydrolase</keyword>
<dbReference type="EMBL" id="JBCDNA010000003">
    <property type="protein sequence ID" value="MEL4457246.1"/>
    <property type="molecule type" value="Genomic_DNA"/>
</dbReference>
<evidence type="ECO:0000259" key="8">
    <source>
        <dbReference type="SMART" id="SM00014"/>
    </source>
</evidence>